<proteinExistence type="predicted"/>
<dbReference type="Proteomes" id="UP000499080">
    <property type="component" value="Unassembled WGS sequence"/>
</dbReference>
<keyword evidence="2" id="KW-1185">Reference proteome</keyword>
<reference evidence="1 2" key="1">
    <citation type="journal article" date="2019" name="Sci. Rep.">
        <title>Orb-weaving spider Araneus ventricosus genome elucidates the spidroin gene catalogue.</title>
        <authorList>
            <person name="Kono N."/>
            <person name="Nakamura H."/>
            <person name="Ohtoshi R."/>
            <person name="Moran D.A.P."/>
            <person name="Shinohara A."/>
            <person name="Yoshida Y."/>
            <person name="Fujiwara M."/>
            <person name="Mori M."/>
            <person name="Tomita M."/>
            <person name="Arakawa K."/>
        </authorList>
    </citation>
    <scope>NUCLEOTIDE SEQUENCE [LARGE SCALE GENOMIC DNA]</scope>
</reference>
<organism evidence="1 2">
    <name type="scientific">Araneus ventricosus</name>
    <name type="common">Orbweaver spider</name>
    <name type="synonym">Epeira ventricosa</name>
    <dbReference type="NCBI Taxonomy" id="182803"/>
    <lineage>
        <taxon>Eukaryota</taxon>
        <taxon>Metazoa</taxon>
        <taxon>Ecdysozoa</taxon>
        <taxon>Arthropoda</taxon>
        <taxon>Chelicerata</taxon>
        <taxon>Arachnida</taxon>
        <taxon>Araneae</taxon>
        <taxon>Araneomorphae</taxon>
        <taxon>Entelegynae</taxon>
        <taxon>Araneoidea</taxon>
        <taxon>Araneidae</taxon>
        <taxon>Araneus</taxon>
    </lineage>
</organism>
<name>A0A4Y2LX73_ARAVE</name>
<gene>
    <name evidence="1" type="ORF">AVEN_17258_1</name>
</gene>
<evidence type="ECO:0000313" key="1">
    <source>
        <dbReference type="EMBL" id="GBN19391.1"/>
    </source>
</evidence>
<protein>
    <submittedName>
        <fullName evidence="1">Uncharacterized protein</fullName>
    </submittedName>
</protein>
<dbReference type="AlphaFoldDB" id="A0A4Y2LX73"/>
<accession>A0A4Y2LX73</accession>
<sequence>MILKQYFPPLSSAKLSDTFTVCRQENSVRQVVWLRAVAIATGYITEDPFQIGGIRQKSEFFFKFLAHLIRLLGFAAVARSFSFGDKCANVTNLNERLPTRNGFLLR</sequence>
<evidence type="ECO:0000313" key="2">
    <source>
        <dbReference type="Proteomes" id="UP000499080"/>
    </source>
</evidence>
<comment type="caution">
    <text evidence="1">The sequence shown here is derived from an EMBL/GenBank/DDBJ whole genome shotgun (WGS) entry which is preliminary data.</text>
</comment>
<dbReference type="EMBL" id="BGPR01006486">
    <property type="protein sequence ID" value="GBN19391.1"/>
    <property type="molecule type" value="Genomic_DNA"/>
</dbReference>